<proteinExistence type="predicted"/>
<keyword evidence="2" id="KW-1185">Reference proteome</keyword>
<comment type="caution">
    <text evidence="1">The sequence shown here is derived from an EMBL/GenBank/DDBJ whole genome shotgun (WGS) entry which is preliminary data.</text>
</comment>
<sequence length="138" mass="16478">MLQRWLYPKIQQDRNDFIFMQDDAPPLFDHEIQQYVYGTILTFFYFYLWGSIKNIVYVPPVAATSHDLQDRIVTAEETNNFSIPVYYFAFHLFMEELFLGTVRKDKPLFACTMRQRPFLASSSQLSNQLWQVVERMKA</sequence>
<accession>A0A4Y2BDS5</accession>
<dbReference type="Proteomes" id="UP000499080">
    <property type="component" value="Unassembled WGS sequence"/>
</dbReference>
<organism evidence="1 2">
    <name type="scientific">Araneus ventricosus</name>
    <name type="common">Orbweaver spider</name>
    <name type="synonym">Epeira ventricosa</name>
    <dbReference type="NCBI Taxonomy" id="182803"/>
    <lineage>
        <taxon>Eukaryota</taxon>
        <taxon>Metazoa</taxon>
        <taxon>Ecdysozoa</taxon>
        <taxon>Arthropoda</taxon>
        <taxon>Chelicerata</taxon>
        <taxon>Arachnida</taxon>
        <taxon>Araneae</taxon>
        <taxon>Araneomorphae</taxon>
        <taxon>Entelegynae</taxon>
        <taxon>Araneoidea</taxon>
        <taxon>Araneidae</taxon>
        <taxon>Araneus</taxon>
    </lineage>
</organism>
<dbReference type="EMBL" id="BGPR01000068">
    <property type="protein sequence ID" value="GBL89897.1"/>
    <property type="molecule type" value="Genomic_DNA"/>
</dbReference>
<name>A0A4Y2BDS5_ARAVE</name>
<protein>
    <submittedName>
        <fullName evidence="1">Uncharacterized protein</fullName>
    </submittedName>
</protein>
<evidence type="ECO:0000313" key="1">
    <source>
        <dbReference type="EMBL" id="GBL89897.1"/>
    </source>
</evidence>
<evidence type="ECO:0000313" key="2">
    <source>
        <dbReference type="Proteomes" id="UP000499080"/>
    </source>
</evidence>
<gene>
    <name evidence="1" type="ORF">AVEN_178329_1</name>
</gene>
<dbReference type="AlphaFoldDB" id="A0A4Y2BDS5"/>
<reference evidence="1 2" key="1">
    <citation type="journal article" date="2019" name="Sci. Rep.">
        <title>Orb-weaving spider Araneus ventricosus genome elucidates the spidroin gene catalogue.</title>
        <authorList>
            <person name="Kono N."/>
            <person name="Nakamura H."/>
            <person name="Ohtoshi R."/>
            <person name="Moran D.A.P."/>
            <person name="Shinohara A."/>
            <person name="Yoshida Y."/>
            <person name="Fujiwara M."/>
            <person name="Mori M."/>
            <person name="Tomita M."/>
            <person name="Arakawa K."/>
        </authorList>
    </citation>
    <scope>NUCLEOTIDE SEQUENCE [LARGE SCALE GENOMIC DNA]</scope>
</reference>